<evidence type="ECO:0000313" key="3">
    <source>
        <dbReference type="Proteomes" id="UP000516437"/>
    </source>
</evidence>
<proteinExistence type="predicted"/>
<feature type="region of interest" description="Disordered" evidence="1">
    <location>
        <begin position="40"/>
        <end position="106"/>
    </location>
</feature>
<evidence type="ECO:0000256" key="1">
    <source>
        <dbReference type="SAM" id="MobiDB-lite"/>
    </source>
</evidence>
<sequence length="106" mass="11585">MARDLARVKTDTAHAQVSIKLVRKEIAWIKKYLEEEATEEERSSTTLIVVTTPPAMTSTRAPSAAPPSAMAPRRLSPSSSKIDVTGSDTQHTISDYETDGEQTLVQ</sequence>
<evidence type="ECO:0000313" key="2">
    <source>
        <dbReference type="EMBL" id="KAB1206025.1"/>
    </source>
</evidence>
<dbReference type="EMBL" id="RXIC02000025">
    <property type="protein sequence ID" value="KAB1206025.1"/>
    <property type="molecule type" value="Genomic_DNA"/>
</dbReference>
<name>A0A6A1V050_9ROSI</name>
<reference evidence="2 3" key="1">
    <citation type="journal article" date="2019" name="Plant Biotechnol. J.">
        <title>The red bayberry genome and genetic basis of sex determination.</title>
        <authorList>
            <person name="Jia H.M."/>
            <person name="Jia H.J."/>
            <person name="Cai Q.L."/>
            <person name="Wang Y."/>
            <person name="Zhao H.B."/>
            <person name="Yang W.F."/>
            <person name="Wang G.Y."/>
            <person name="Li Y.H."/>
            <person name="Zhan D.L."/>
            <person name="Shen Y.T."/>
            <person name="Niu Q.F."/>
            <person name="Chang L."/>
            <person name="Qiu J."/>
            <person name="Zhao L."/>
            <person name="Xie H.B."/>
            <person name="Fu W.Y."/>
            <person name="Jin J."/>
            <person name="Li X.W."/>
            <person name="Jiao Y."/>
            <person name="Zhou C.C."/>
            <person name="Tu T."/>
            <person name="Chai C.Y."/>
            <person name="Gao J.L."/>
            <person name="Fan L.J."/>
            <person name="van de Weg E."/>
            <person name="Wang J.Y."/>
            <person name="Gao Z.S."/>
        </authorList>
    </citation>
    <scope>NUCLEOTIDE SEQUENCE [LARGE SCALE GENOMIC DNA]</scope>
    <source>
        <tissue evidence="2">Leaves</tissue>
    </source>
</reference>
<keyword evidence="3" id="KW-1185">Reference proteome</keyword>
<gene>
    <name evidence="2" type="ORF">CJ030_MR7G009254</name>
</gene>
<dbReference type="Proteomes" id="UP000516437">
    <property type="component" value="Chromosome 7"/>
</dbReference>
<feature type="compositionally biased region" description="Polar residues" evidence="1">
    <location>
        <begin position="86"/>
        <end position="106"/>
    </location>
</feature>
<feature type="compositionally biased region" description="Low complexity" evidence="1">
    <location>
        <begin position="51"/>
        <end position="80"/>
    </location>
</feature>
<organism evidence="2 3">
    <name type="scientific">Morella rubra</name>
    <name type="common">Chinese bayberry</name>
    <dbReference type="NCBI Taxonomy" id="262757"/>
    <lineage>
        <taxon>Eukaryota</taxon>
        <taxon>Viridiplantae</taxon>
        <taxon>Streptophyta</taxon>
        <taxon>Embryophyta</taxon>
        <taxon>Tracheophyta</taxon>
        <taxon>Spermatophyta</taxon>
        <taxon>Magnoliopsida</taxon>
        <taxon>eudicotyledons</taxon>
        <taxon>Gunneridae</taxon>
        <taxon>Pentapetalae</taxon>
        <taxon>rosids</taxon>
        <taxon>fabids</taxon>
        <taxon>Fagales</taxon>
        <taxon>Myricaceae</taxon>
        <taxon>Morella</taxon>
    </lineage>
</organism>
<dbReference type="AlphaFoldDB" id="A0A6A1V050"/>
<protein>
    <submittedName>
        <fullName evidence="2">Uncharacterized protein</fullName>
    </submittedName>
</protein>
<comment type="caution">
    <text evidence="2">The sequence shown here is derived from an EMBL/GenBank/DDBJ whole genome shotgun (WGS) entry which is preliminary data.</text>
</comment>
<accession>A0A6A1V050</accession>